<dbReference type="Gramene" id="mRNA:HanXRQr2_Chr09g0386101">
    <property type="protein sequence ID" value="CDS:HanXRQr2_Chr09g0386101.1"/>
    <property type="gene ID" value="HanXRQr2_Chr09g0386101"/>
</dbReference>
<evidence type="ECO:0000313" key="1">
    <source>
        <dbReference type="EMBL" id="KAF5790685.1"/>
    </source>
</evidence>
<sequence>MRSSQQLAQQVFRPNNTKAAQSRLGWFRLVMHGFESQPGDSDSQPWLRFIMPGLESQPRNVDSQPWFRFIMPGLESQPRNADSQPWFRFIMPGLECAACESQLGDFDESQSGLES</sequence>
<gene>
    <name evidence="1" type="ORF">HanXRQr2_Chr09g0386101</name>
</gene>
<reference evidence="1" key="2">
    <citation type="submission" date="2020-06" db="EMBL/GenBank/DDBJ databases">
        <title>Helianthus annuus Genome sequencing and assembly Release 2.</title>
        <authorList>
            <person name="Gouzy J."/>
            <person name="Langlade N."/>
            <person name="Munos S."/>
        </authorList>
    </citation>
    <scope>NUCLEOTIDE SEQUENCE</scope>
    <source>
        <tissue evidence="1">Leaves</tissue>
    </source>
</reference>
<dbReference type="AlphaFoldDB" id="A0A9K3N8J2"/>
<keyword evidence="1" id="KW-0378">Hydrolase</keyword>
<reference evidence="1" key="1">
    <citation type="journal article" date="2017" name="Nature">
        <title>The sunflower genome provides insights into oil metabolism, flowering and Asterid evolution.</title>
        <authorList>
            <person name="Badouin H."/>
            <person name="Gouzy J."/>
            <person name="Grassa C.J."/>
            <person name="Murat F."/>
            <person name="Staton S.E."/>
            <person name="Cottret L."/>
            <person name="Lelandais-Briere C."/>
            <person name="Owens G.L."/>
            <person name="Carrere S."/>
            <person name="Mayjonade B."/>
            <person name="Legrand L."/>
            <person name="Gill N."/>
            <person name="Kane N.C."/>
            <person name="Bowers J.E."/>
            <person name="Hubner S."/>
            <person name="Bellec A."/>
            <person name="Berard A."/>
            <person name="Berges H."/>
            <person name="Blanchet N."/>
            <person name="Boniface M.C."/>
            <person name="Brunel D."/>
            <person name="Catrice O."/>
            <person name="Chaidir N."/>
            <person name="Claudel C."/>
            <person name="Donnadieu C."/>
            <person name="Faraut T."/>
            <person name="Fievet G."/>
            <person name="Helmstetter N."/>
            <person name="King M."/>
            <person name="Knapp S.J."/>
            <person name="Lai Z."/>
            <person name="Le Paslier M.C."/>
            <person name="Lippi Y."/>
            <person name="Lorenzon L."/>
            <person name="Mandel J.R."/>
            <person name="Marage G."/>
            <person name="Marchand G."/>
            <person name="Marquand E."/>
            <person name="Bret-Mestries E."/>
            <person name="Morien E."/>
            <person name="Nambeesan S."/>
            <person name="Nguyen T."/>
            <person name="Pegot-Espagnet P."/>
            <person name="Pouilly N."/>
            <person name="Raftis F."/>
            <person name="Sallet E."/>
            <person name="Schiex T."/>
            <person name="Thomas J."/>
            <person name="Vandecasteele C."/>
            <person name="Vares D."/>
            <person name="Vear F."/>
            <person name="Vautrin S."/>
            <person name="Crespi M."/>
            <person name="Mangin B."/>
            <person name="Burke J.M."/>
            <person name="Salse J."/>
            <person name="Munos S."/>
            <person name="Vincourt P."/>
            <person name="Rieseberg L.H."/>
            <person name="Langlade N.B."/>
        </authorList>
    </citation>
    <scope>NUCLEOTIDE SEQUENCE</scope>
    <source>
        <tissue evidence="1">Leaves</tissue>
    </source>
</reference>
<organism evidence="1 2">
    <name type="scientific">Helianthus annuus</name>
    <name type="common">Common sunflower</name>
    <dbReference type="NCBI Taxonomy" id="4232"/>
    <lineage>
        <taxon>Eukaryota</taxon>
        <taxon>Viridiplantae</taxon>
        <taxon>Streptophyta</taxon>
        <taxon>Embryophyta</taxon>
        <taxon>Tracheophyta</taxon>
        <taxon>Spermatophyta</taxon>
        <taxon>Magnoliopsida</taxon>
        <taxon>eudicotyledons</taxon>
        <taxon>Gunneridae</taxon>
        <taxon>Pentapetalae</taxon>
        <taxon>asterids</taxon>
        <taxon>campanulids</taxon>
        <taxon>Asterales</taxon>
        <taxon>Asteraceae</taxon>
        <taxon>Asteroideae</taxon>
        <taxon>Heliantheae alliance</taxon>
        <taxon>Heliantheae</taxon>
        <taxon>Helianthus</taxon>
    </lineage>
</organism>
<protein>
    <submittedName>
        <fullName evidence="1">Phospholipase A(2)</fullName>
        <ecNumber evidence="1">3.1.1.4</ecNumber>
    </submittedName>
</protein>
<comment type="caution">
    <text evidence="1">The sequence shown here is derived from an EMBL/GenBank/DDBJ whole genome shotgun (WGS) entry which is preliminary data.</text>
</comment>
<dbReference type="EMBL" id="MNCJ02000324">
    <property type="protein sequence ID" value="KAF5790685.1"/>
    <property type="molecule type" value="Genomic_DNA"/>
</dbReference>
<dbReference type="EC" id="3.1.1.4" evidence="1"/>
<dbReference type="Proteomes" id="UP000215914">
    <property type="component" value="Unassembled WGS sequence"/>
</dbReference>
<name>A0A9K3N8J2_HELAN</name>
<proteinExistence type="predicted"/>
<evidence type="ECO:0000313" key="2">
    <source>
        <dbReference type="Proteomes" id="UP000215914"/>
    </source>
</evidence>
<accession>A0A9K3N8J2</accession>
<keyword evidence="2" id="KW-1185">Reference proteome</keyword>
<dbReference type="GO" id="GO:0004623">
    <property type="term" value="F:phospholipase A2 activity"/>
    <property type="evidence" value="ECO:0007669"/>
    <property type="project" value="UniProtKB-EC"/>
</dbReference>